<evidence type="ECO:0000256" key="4">
    <source>
        <dbReference type="ARBA" id="ARBA00022723"/>
    </source>
</evidence>
<dbReference type="PROSITE" id="PS51892">
    <property type="entry name" value="SUBTILASE"/>
    <property type="match status" value="1"/>
</dbReference>
<dbReference type="Gene3D" id="3.50.30.30">
    <property type="match status" value="1"/>
</dbReference>
<keyword evidence="4" id="KW-0479">Metal-binding</keyword>
<dbReference type="Pfam" id="PF02225">
    <property type="entry name" value="PA"/>
    <property type="match status" value="1"/>
</dbReference>
<evidence type="ECO:0000259" key="9">
    <source>
        <dbReference type="Pfam" id="PF00082"/>
    </source>
</evidence>
<comment type="similarity">
    <text evidence="1 7">Belongs to the peptidase S8 family.</text>
</comment>
<dbReference type="GO" id="GO:0005615">
    <property type="term" value="C:extracellular space"/>
    <property type="evidence" value="ECO:0007669"/>
    <property type="project" value="TreeGrafter"/>
</dbReference>
<evidence type="ECO:0000313" key="11">
    <source>
        <dbReference type="EMBL" id="ANQ13966.1"/>
    </source>
</evidence>
<dbReference type="PROSITE" id="PS00138">
    <property type="entry name" value="SUBTILASE_SER"/>
    <property type="match status" value="1"/>
</dbReference>
<dbReference type="PROSITE" id="PS00137">
    <property type="entry name" value="SUBTILASE_HIS"/>
    <property type="match status" value="1"/>
</dbReference>
<dbReference type="CDD" id="cd07477">
    <property type="entry name" value="Peptidases_S8_Subtilisin_subset"/>
    <property type="match status" value="1"/>
</dbReference>
<dbReference type="EMBL" id="CP016345">
    <property type="protein sequence ID" value="ANQ13966.1"/>
    <property type="molecule type" value="Genomic_DNA"/>
</dbReference>
<dbReference type="InterPro" id="IPR034202">
    <property type="entry name" value="Subtilisin_Carlsberg-like"/>
</dbReference>
<evidence type="ECO:0000256" key="1">
    <source>
        <dbReference type="ARBA" id="ARBA00011073"/>
    </source>
</evidence>
<feature type="domain" description="Peptidase S8/S53" evidence="9">
    <location>
        <begin position="127"/>
        <end position="313"/>
    </location>
</feature>
<dbReference type="InterPro" id="IPR003137">
    <property type="entry name" value="PA_domain"/>
</dbReference>
<feature type="signal peptide" evidence="8">
    <location>
        <begin position="1"/>
        <end position="23"/>
    </location>
</feature>
<evidence type="ECO:0000256" key="7">
    <source>
        <dbReference type="PROSITE-ProRule" id="PRU01240"/>
    </source>
</evidence>
<feature type="active site" description="Charge relay system" evidence="7">
    <location>
        <position position="166"/>
    </location>
</feature>
<evidence type="ECO:0000256" key="2">
    <source>
        <dbReference type="ARBA" id="ARBA00022512"/>
    </source>
</evidence>
<dbReference type="InterPro" id="IPR050131">
    <property type="entry name" value="Peptidase_S8_subtilisin-like"/>
</dbReference>
<dbReference type="PANTHER" id="PTHR43806:SF11">
    <property type="entry name" value="CEREVISIN-RELATED"/>
    <property type="match status" value="1"/>
</dbReference>
<evidence type="ECO:0000259" key="10">
    <source>
        <dbReference type="Pfam" id="PF02225"/>
    </source>
</evidence>
<name>A0AAN0Y4S4_VIBNA</name>
<proteinExistence type="inferred from homology"/>
<keyword evidence="6 7" id="KW-0720">Serine protease</keyword>
<keyword evidence="8" id="KW-0732">Signal</keyword>
<feature type="active site" description="Charge relay system" evidence="7">
    <location>
        <position position="460"/>
    </location>
</feature>
<evidence type="ECO:0000256" key="3">
    <source>
        <dbReference type="ARBA" id="ARBA00022670"/>
    </source>
</evidence>
<keyword evidence="2" id="KW-0964">Secreted</keyword>
<dbReference type="Proteomes" id="UP000092741">
    <property type="component" value="Chromosome 1"/>
</dbReference>
<dbReference type="PRINTS" id="PR00723">
    <property type="entry name" value="SUBTILISIN"/>
</dbReference>
<evidence type="ECO:0000256" key="5">
    <source>
        <dbReference type="ARBA" id="ARBA00022801"/>
    </source>
</evidence>
<keyword evidence="2" id="KW-0134">Cell wall</keyword>
<dbReference type="InterPro" id="IPR023828">
    <property type="entry name" value="Peptidase_S8_Ser-AS"/>
</dbReference>
<reference evidence="11 12" key="1">
    <citation type="submission" date="2016-07" db="EMBL/GenBank/DDBJ databases">
        <title>Developing Vibrio natriegens as a novel, fast-growing host for biotechnology.</title>
        <authorList>
            <person name="Weinstock M.T."/>
            <person name="Hesek E.D."/>
            <person name="Wilson C.M."/>
            <person name="Gibson D.G."/>
        </authorList>
    </citation>
    <scope>NUCLEOTIDE SEQUENCE [LARGE SCALE GENOMIC DNA]</scope>
    <source>
        <strain evidence="11 12">ATCC 14048</strain>
    </source>
</reference>
<dbReference type="InterPro" id="IPR022398">
    <property type="entry name" value="Peptidase_S8_His-AS"/>
</dbReference>
<dbReference type="GO" id="GO:0046872">
    <property type="term" value="F:metal ion binding"/>
    <property type="evidence" value="ECO:0007669"/>
    <property type="project" value="UniProtKB-KW"/>
</dbReference>
<evidence type="ECO:0000256" key="8">
    <source>
        <dbReference type="SAM" id="SignalP"/>
    </source>
</evidence>
<dbReference type="SUPFAM" id="SSF52743">
    <property type="entry name" value="Subtilisin-like"/>
    <property type="match status" value="1"/>
</dbReference>
<dbReference type="GO" id="GO:0004252">
    <property type="term" value="F:serine-type endopeptidase activity"/>
    <property type="evidence" value="ECO:0007669"/>
    <property type="project" value="UniProtKB-UniRule"/>
</dbReference>
<keyword evidence="12" id="KW-1185">Reference proteome</keyword>
<keyword evidence="3 7" id="KW-0645">Protease</keyword>
<organism evidence="11 12">
    <name type="scientific">Vibrio natriegens NBRC 15636 = ATCC 14048 = DSM 759</name>
    <dbReference type="NCBI Taxonomy" id="1219067"/>
    <lineage>
        <taxon>Bacteria</taxon>
        <taxon>Pseudomonadati</taxon>
        <taxon>Pseudomonadota</taxon>
        <taxon>Gammaproteobacteria</taxon>
        <taxon>Vibrionales</taxon>
        <taxon>Vibrionaceae</taxon>
        <taxon>Vibrio</taxon>
    </lineage>
</organism>
<dbReference type="GO" id="GO:0006508">
    <property type="term" value="P:proteolysis"/>
    <property type="evidence" value="ECO:0007669"/>
    <property type="project" value="UniProtKB-KW"/>
</dbReference>
<gene>
    <name evidence="11" type="ORF">BA890_03035</name>
</gene>
<keyword evidence="5 7" id="KW-0378">Hydrolase</keyword>
<dbReference type="InterPro" id="IPR000209">
    <property type="entry name" value="Peptidase_S8/S53_dom"/>
</dbReference>
<feature type="domain" description="PA" evidence="10">
    <location>
        <begin position="371"/>
        <end position="434"/>
    </location>
</feature>
<evidence type="ECO:0000313" key="12">
    <source>
        <dbReference type="Proteomes" id="UP000092741"/>
    </source>
</evidence>
<dbReference type="KEGG" id="vna:PN96_10305"/>
<dbReference type="PANTHER" id="PTHR43806">
    <property type="entry name" value="PEPTIDASE S8"/>
    <property type="match status" value="1"/>
</dbReference>
<feature type="domain" description="Peptidase S8/S53" evidence="9">
    <location>
        <begin position="436"/>
        <end position="508"/>
    </location>
</feature>
<feature type="active site" description="Charge relay system" evidence="7">
    <location>
        <position position="133"/>
    </location>
</feature>
<dbReference type="Gene3D" id="3.40.50.200">
    <property type="entry name" value="Peptidase S8/S53 domain"/>
    <property type="match status" value="1"/>
</dbReference>
<dbReference type="AlphaFoldDB" id="A0AAN0Y4S4"/>
<dbReference type="Pfam" id="PF00082">
    <property type="entry name" value="Peptidase_S8"/>
    <property type="match status" value="2"/>
</dbReference>
<evidence type="ECO:0000256" key="6">
    <source>
        <dbReference type="ARBA" id="ARBA00022825"/>
    </source>
</evidence>
<accession>A0AAN0Y4S4</accession>
<sequence>MIMKILNKSLIAMGICLSFSAHAADDRYIIQVDSANKGVVKNLAKKLGADINVEGEEFFAATFTGKDLETVKGLLNNPHIQLIEEDAKRKLLSYSDDIGDARETQLTPYAVYQSQADQLTLQPNDFIKVCVIDSGLDRSNNDFEWTNITGDNDSGTGNWDENGGPHGTHVAGTIGAADNGFGIIGMAPGVPMHIVKVFNSDGWGYSSDLAYAAEKCADAGSNIINMSLGGGAPTTAEENAFKAFTNDGGLVLAAAGNSGNDVLSFPAGYQSVMMVGANDNNDQIAAFSQFPECTIVYNGKKGKNSQEIIDSTCVEVTAGGVNTLSTYPANMASTSVLAAGEQIIASSSFTFSGQGDVSGEVHYMGLGNAVDTDANGKICLMDRGEITFDEKVLNCENSGGIGAVVVNNVDGMLNGTLGEATTTSIPAVGTDLKDRALLHASSTIGVEVSTSDYGFMSGTSMATPGVAGMAALLWSNHQECTGTQIRDALKQTAFDAGASGRDNYFGYGIVKVADANEYLLANGCDQQAAAYIELATSTYTAKQGQKVNLEWSNATARKVDVYRNGVIVSTTGNDGSFTDTLTSDAFGMYTYKVCDQSSGNCSNPSSVSFE</sequence>
<dbReference type="InterPro" id="IPR015500">
    <property type="entry name" value="Peptidase_S8_subtilisin-rel"/>
</dbReference>
<protein>
    <submittedName>
        <fullName evidence="11">Alkaline serine protease</fullName>
    </submittedName>
</protein>
<feature type="chain" id="PRO_5042968442" evidence="8">
    <location>
        <begin position="24"/>
        <end position="610"/>
    </location>
</feature>
<dbReference type="InterPro" id="IPR036852">
    <property type="entry name" value="Peptidase_S8/S53_dom_sf"/>
</dbReference>